<dbReference type="PROSITE" id="PS01009">
    <property type="entry name" value="CRISP_1"/>
    <property type="match status" value="1"/>
</dbReference>
<sequence>MQFLKLATALSILSVVSAETVYVTQTHLTTIQGGNGQEATTQSTEVTAATGSPSVAAQAKAPKSILADGQGSTQSAAPTTLVSKTSSASEAASSTDSDSSSSGSGISGVEDQDFAESILKAHNDKRAKHNVADLSWDSSVYKYAQDYADKYDCSGSLTHSGGKYGENLAVGYDSADKAVNAWYEEGDNYDYSSSSSFDHFTQIIWKDTTKVGCAYKDCSSAGKYIICSYDPAGNVIGQGKANLSN</sequence>
<dbReference type="PRINTS" id="PR00837">
    <property type="entry name" value="V5TPXLIKE"/>
</dbReference>
<evidence type="ECO:0000256" key="4">
    <source>
        <dbReference type="ARBA" id="ARBA00022729"/>
    </source>
</evidence>
<protein>
    <submittedName>
        <fullName evidence="8">DEHA2F25344p</fullName>
    </submittedName>
</protein>
<dbReference type="HOGENOM" id="CLU_035730_3_2_1"/>
<keyword evidence="3" id="KW-0964">Secreted</keyword>
<dbReference type="PROSITE" id="PS01010">
    <property type="entry name" value="CRISP_2"/>
    <property type="match status" value="1"/>
</dbReference>
<dbReference type="GO" id="GO:0005576">
    <property type="term" value="C:extracellular region"/>
    <property type="evidence" value="ECO:0007669"/>
    <property type="project" value="UniProtKB-SubCell"/>
</dbReference>
<dbReference type="CDD" id="cd05384">
    <property type="entry name" value="CAP_PRY1-like"/>
    <property type="match status" value="1"/>
</dbReference>
<name>Q6BK29_DEBHA</name>
<evidence type="ECO:0000313" key="9">
    <source>
        <dbReference type="Proteomes" id="UP000000599"/>
    </source>
</evidence>
<feature type="region of interest" description="Disordered" evidence="5">
    <location>
        <begin position="59"/>
        <end position="108"/>
    </location>
</feature>
<comment type="similarity">
    <text evidence="2">Belongs to the CRISP family.</text>
</comment>
<feature type="signal peptide" evidence="6">
    <location>
        <begin position="1"/>
        <end position="18"/>
    </location>
</feature>
<dbReference type="InterPro" id="IPR035940">
    <property type="entry name" value="CAP_sf"/>
</dbReference>
<dbReference type="PANTHER" id="PTHR10334">
    <property type="entry name" value="CYSTEINE-RICH SECRETORY PROTEIN-RELATED"/>
    <property type="match status" value="1"/>
</dbReference>
<dbReference type="OrthoDB" id="337038at2759"/>
<keyword evidence="4 6" id="KW-0732">Signal</keyword>
<dbReference type="InterPro" id="IPR014044">
    <property type="entry name" value="CAP_dom"/>
</dbReference>
<dbReference type="InParanoid" id="Q6BK29"/>
<dbReference type="InterPro" id="IPR001283">
    <property type="entry name" value="CRISP-related"/>
</dbReference>
<dbReference type="Pfam" id="PF00188">
    <property type="entry name" value="CAP"/>
    <property type="match status" value="1"/>
</dbReference>
<gene>
    <name evidence="8" type="ordered locus">DEHA2F25344g</name>
</gene>
<feature type="chain" id="PRO_5004271025" evidence="6">
    <location>
        <begin position="19"/>
        <end position="245"/>
    </location>
</feature>
<organism evidence="8 9">
    <name type="scientific">Debaryomyces hansenii (strain ATCC 36239 / CBS 767 / BCRC 21394 / JCM 1990 / NBRC 0083 / IGC 2968)</name>
    <name type="common">Yeast</name>
    <name type="synonym">Torulaspora hansenii</name>
    <dbReference type="NCBI Taxonomy" id="284592"/>
    <lineage>
        <taxon>Eukaryota</taxon>
        <taxon>Fungi</taxon>
        <taxon>Dikarya</taxon>
        <taxon>Ascomycota</taxon>
        <taxon>Saccharomycotina</taxon>
        <taxon>Pichiomycetes</taxon>
        <taxon>Debaryomycetaceae</taxon>
        <taxon>Debaryomyces</taxon>
    </lineage>
</organism>
<dbReference type="SMART" id="SM00198">
    <property type="entry name" value="SCP"/>
    <property type="match status" value="1"/>
</dbReference>
<dbReference type="FunFam" id="3.40.33.10:FF:000012">
    <property type="entry name" value="Secreted protein PRY1"/>
    <property type="match status" value="1"/>
</dbReference>
<keyword evidence="9" id="KW-1185">Reference proteome</keyword>
<feature type="compositionally biased region" description="Low complexity" evidence="5">
    <location>
        <begin position="83"/>
        <end position="108"/>
    </location>
</feature>
<feature type="compositionally biased region" description="Polar residues" evidence="5">
    <location>
        <begin position="70"/>
        <end position="82"/>
    </location>
</feature>
<dbReference type="OMA" id="AKSAQKW"/>
<dbReference type="EMBL" id="CR382138">
    <property type="protein sequence ID" value="CAG89857.1"/>
    <property type="molecule type" value="Genomic_DNA"/>
</dbReference>
<dbReference type="Gene3D" id="3.40.33.10">
    <property type="entry name" value="CAP"/>
    <property type="match status" value="1"/>
</dbReference>
<evidence type="ECO:0000313" key="8">
    <source>
        <dbReference type="EMBL" id="CAG89857.1"/>
    </source>
</evidence>
<comment type="subcellular location">
    <subcellularLocation>
        <location evidence="1">Secreted</location>
    </subcellularLocation>
</comment>
<evidence type="ECO:0000256" key="1">
    <source>
        <dbReference type="ARBA" id="ARBA00004613"/>
    </source>
</evidence>
<dbReference type="GO" id="GO:0031982">
    <property type="term" value="C:vesicle"/>
    <property type="evidence" value="ECO:0007669"/>
    <property type="project" value="UniProtKB-ARBA"/>
</dbReference>
<dbReference type="RefSeq" id="XP_461442.1">
    <property type="nucleotide sequence ID" value="XM_461442.1"/>
</dbReference>
<evidence type="ECO:0000259" key="7">
    <source>
        <dbReference type="SMART" id="SM00198"/>
    </source>
</evidence>
<evidence type="ECO:0000256" key="6">
    <source>
        <dbReference type="SAM" id="SignalP"/>
    </source>
</evidence>
<accession>Q6BK29</accession>
<dbReference type="eggNOG" id="KOG3017">
    <property type="taxonomic scope" value="Eukaryota"/>
</dbReference>
<dbReference type="GeneID" id="2903522"/>
<proteinExistence type="inferred from homology"/>
<dbReference type="InterPro" id="IPR018244">
    <property type="entry name" value="Allrgn_V5/Tpx1_CS"/>
</dbReference>
<dbReference type="KEGG" id="dha:DEHA2F25344g"/>
<feature type="domain" description="SCP" evidence="7">
    <location>
        <begin position="113"/>
        <end position="237"/>
    </location>
</feature>
<dbReference type="SUPFAM" id="SSF55797">
    <property type="entry name" value="PR-1-like"/>
    <property type="match status" value="1"/>
</dbReference>
<dbReference type="FunCoup" id="Q6BK29">
    <property type="interactions" value="68"/>
</dbReference>
<evidence type="ECO:0000256" key="5">
    <source>
        <dbReference type="SAM" id="MobiDB-lite"/>
    </source>
</evidence>
<dbReference type="AlphaFoldDB" id="Q6BK29"/>
<dbReference type="VEuPathDB" id="FungiDB:DEHA2F25344g"/>
<dbReference type="Proteomes" id="UP000000599">
    <property type="component" value="Chromosome F"/>
</dbReference>
<reference evidence="8 9" key="1">
    <citation type="journal article" date="2004" name="Nature">
        <title>Genome evolution in yeasts.</title>
        <authorList>
            <consortium name="Genolevures"/>
            <person name="Dujon B."/>
            <person name="Sherman D."/>
            <person name="Fischer G."/>
            <person name="Durrens P."/>
            <person name="Casaregola S."/>
            <person name="Lafontaine I."/>
            <person name="de Montigny J."/>
            <person name="Marck C."/>
            <person name="Neuveglise C."/>
            <person name="Talla E."/>
            <person name="Goffard N."/>
            <person name="Frangeul L."/>
            <person name="Aigle M."/>
            <person name="Anthouard V."/>
            <person name="Babour A."/>
            <person name="Barbe V."/>
            <person name="Barnay S."/>
            <person name="Blanchin S."/>
            <person name="Beckerich J.M."/>
            <person name="Beyne E."/>
            <person name="Bleykasten C."/>
            <person name="Boisrame A."/>
            <person name="Boyer J."/>
            <person name="Cattolico L."/>
            <person name="Confanioleri F."/>
            <person name="de Daruvar A."/>
            <person name="Despons L."/>
            <person name="Fabre E."/>
            <person name="Fairhead C."/>
            <person name="Ferry-Dumazet H."/>
            <person name="Groppi A."/>
            <person name="Hantraye F."/>
            <person name="Hennequin C."/>
            <person name="Jauniaux N."/>
            <person name="Joyet P."/>
            <person name="Kachouri R."/>
            <person name="Kerrest A."/>
            <person name="Koszul R."/>
            <person name="Lemaire M."/>
            <person name="Lesur I."/>
            <person name="Ma L."/>
            <person name="Muller H."/>
            <person name="Nicaud J.M."/>
            <person name="Nikolski M."/>
            <person name="Oztas S."/>
            <person name="Ozier-Kalogeropoulos O."/>
            <person name="Pellenz S."/>
            <person name="Potier S."/>
            <person name="Richard G.F."/>
            <person name="Straub M.L."/>
            <person name="Suleau A."/>
            <person name="Swennene D."/>
            <person name="Tekaia F."/>
            <person name="Wesolowski-Louvel M."/>
            <person name="Westhof E."/>
            <person name="Wirth B."/>
            <person name="Zeniou-Meyer M."/>
            <person name="Zivanovic I."/>
            <person name="Bolotin-Fukuhara M."/>
            <person name="Thierry A."/>
            <person name="Bouchier C."/>
            <person name="Caudron B."/>
            <person name="Scarpelli C."/>
            <person name="Gaillardin C."/>
            <person name="Weissenbach J."/>
            <person name="Wincker P."/>
            <person name="Souciet J.L."/>
        </authorList>
    </citation>
    <scope>NUCLEOTIDE SEQUENCE [LARGE SCALE GENOMIC DNA]</scope>
    <source>
        <strain evidence="9">ATCC 36239 / CBS 767 / BCRC 21394 / JCM 1990 / NBRC 0083 / IGC 2968</strain>
    </source>
</reference>
<evidence type="ECO:0000256" key="2">
    <source>
        <dbReference type="ARBA" id="ARBA00009923"/>
    </source>
</evidence>
<evidence type="ECO:0000256" key="3">
    <source>
        <dbReference type="ARBA" id="ARBA00022525"/>
    </source>
</evidence>